<gene>
    <name evidence="11" type="ORF">RRG08_050418</name>
</gene>
<evidence type="ECO:0000313" key="11">
    <source>
        <dbReference type="EMBL" id="KAK3771367.1"/>
    </source>
</evidence>
<evidence type="ECO:0000256" key="9">
    <source>
        <dbReference type="SAM" id="SignalP"/>
    </source>
</evidence>
<dbReference type="AlphaFoldDB" id="A0AAE0ZLJ4"/>
<keyword evidence="4" id="KW-0967">Endosome</keyword>
<proteinExistence type="predicted"/>
<dbReference type="GO" id="GO:0005886">
    <property type="term" value="C:plasma membrane"/>
    <property type="evidence" value="ECO:0007669"/>
    <property type="project" value="TreeGrafter"/>
</dbReference>
<dbReference type="GO" id="GO:0072594">
    <property type="term" value="P:establishment of protein localization to organelle"/>
    <property type="evidence" value="ECO:0007669"/>
    <property type="project" value="TreeGrafter"/>
</dbReference>
<evidence type="ECO:0000256" key="8">
    <source>
        <dbReference type="SAM" id="Phobius"/>
    </source>
</evidence>
<accession>A0AAE0ZLJ4</accession>
<dbReference type="Pfam" id="PF01299">
    <property type="entry name" value="Lamp2-like_luminal"/>
    <property type="match status" value="1"/>
</dbReference>
<evidence type="ECO:0000256" key="4">
    <source>
        <dbReference type="ARBA" id="ARBA00022753"/>
    </source>
</evidence>
<organism evidence="11 12">
    <name type="scientific">Elysia crispata</name>
    <name type="common">lettuce slug</name>
    <dbReference type="NCBI Taxonomy" id="231223"/>
    <lineage>
        <taxon>Eukaryota</taxon>
        <taxon>Metazoa</taxon>
        <taxon>Spiralia</taxon>
        <taxon>Lophotrochozoa</taxon>
        <taxon>Mollusca</taxon>
        <taxon>Gastropoda</taxon>
        <taxon>Heterobranchia</taxon>
        <taxon>Euthyneura</taxon>
        <taxon>Panpulmonata</taxon>
        <taxon>Sacoglossa</taxon>
        <taxon>Placobranchoidea</taxon>
        <taxon>Plakobranchidae</taxon>
        <taxon>Elysia</taxon>
    </lineage>
</organism>
<dbReference type="Gene3D" id="2.40.160.110">
    <property type="match status" value="1"/>
</dbReference>
<feature type="signal peptide" evidence="9">
    <location>
        <begin position="1"/>
        <end position="22"/>
    </location>
</feature>
<keyword evidence="7" id="KW-0325">Glycoprotein</keyword>
<sequence>MAIHKAVCVTLLLCLMLPLVTSNLFKVRSETGHVCILLDIDFRILLTASRDGERVGDLLVSDARVQATGNCSRSKRSIKLEFLGGEVLKFEFDIQGESVMLSKEFTFNPQSTFANLCPYTPLVIFKDPQVANLGELGTSYKCLAKESSSYSEIRGLESICSYTVDVDVMSVRAQAFFVKHSEFSAPNECKLPVQKNWARILVGGVALCFLLAGVVTSVCLHVVCKRNSCIWVEKIPSLDQRQINSL</sequence>
<comment type="subcellular location">
    <subcellularLocation>
        <location evidence="1">Endosome membrane</location>
        <topology evidence="1">Single-pass type I membrane protein</topology>
    </subcellularLocation>
</comment>
<dbReference type="Proteomes" id="UP001283361">
    <property type="component" value="Unassembled WGS sequence"/>
</dbReference>
<dbReference type="PANTHER" id="PTHR11506">
    <property type="entry name" value="LYSOSOME-ASSOCIATED MEMBRANE GLYCOPROTEIN"/>
    <property type="match status" value="1"/>
</dbReference>
<dbReference type="InterPro" id="IPR002000">
    <property type="entry name" value="Lysosome-assoc_membr_glycop"/>
</dbReference>
<evidence type="ECO:0000313" key="12">
    <source>
        <dbReference type="Proteomes" id="UP001283361"/>
    </source>
</evidence>
<evidence type="ECO:0000256" key="3">
    <source>
        <dbReference type="ARBA" id="ARBA00022729"/>
    </source>
</evidence>
<evidence type="ECO:0000256" key="7">
    <source>
        <dbReference type="ARBA" id="ARBA00023180"/>
    </source>
</evidence>
<protein>
    <recommendedName>
        <fullName evidence="10">Lysosome-associated membrane glycoprotein 2-like luminal domain-containing protein</fullName>
    </recommendedName>
</protein>
<evidence type="ECO:0000256" key="5">
    <source>
        <dbReference type="ARBA" id="ARBA00022989"/>
    </source>
</evidence>
<keyword evidence="2 8" id="KW-0812">Transmembrane</keyword>
<dbReference type="GO" id="GO:0031902">
    <property type="term" value="C:late endosome membrane"/>
    <property type="evidence" value="ECO:0007669"/>
    <property type="project" value="TreeGrafter"/>
</dbReference>
<dbReference type="EMBL" id="JAWDGP010003742">
    <property type="protein sequence ID" value="KAK3771367.1"/>
    <property type="molecule type" value="Genomic_DNA"/>
</dbReference>
<keyword evidence="12" id="KW-1185">Reference proteome</keyword>
<evidence type="ECO:0000256" key="6">
    <source>
        <dbReference type="ARBA" id="ARBA00023136"/>
    </source>
</evidence>
<dbReference type="PANTHER" id="PTHR11506:SF6">
    <property type="entry name" value="LYSOSOME-ASSOCIATED MEMBRANE GLYCOPROTEIN 2"/>
    <property type="match status" value="1"/>
</dbReference>
<keyword evidence="3 9" id="KW-0732">Signal</keyword>
<evidence type="ECO:0000259" key="10">
    <source>
        <dbReference type="Pfam" id="PF01299"/>
    </source>
</evidence>
<feature type="transmembrane region" description="Helical" evidence="8">
    <location>
        <begin position="197"/>
        <end position="224"/>
    </location>
</feature>
<dbReference type="InterPro" id="IPR048528">
    <property type="entry name" value="Lamp2-like_luminal"/>
</dbReference>
<feature type="chain" id="PRO_5042281111" description="Lysosome-associated membrane glycoprotein 2-like luminal domain-containing protein" evidence="9">
    <location>
        <begin position="23"/>
        <end position="246"/>
    </location>
</feature>
<reference evidence="11" key="1">
    <citation type="journal article" date="2023" name="G3 (Bethesda)">
        <title>A reference genome for the long-term kleptoplast-retaining sea slug Elysia crispata morphotype clarki.</title>
        <authorList>
            <person name="Eastman K.E."/>
            <person name="Pendleton A.L."/>
            <person name="Shaikh M.A."/>
            <person name="Suttiyut T."/>
            <person name="Ogas R."/>
            <person name="Tomko P."/>
            <person name="Gavelis G."/>
            <person name="Widhalm J.R."/>
            <person name="Wisecaver J.H."/>
        </authorList>
    </citation>
    <scope>NUCLEOTIDE SEQUENCE</scope>
    <source>
        <strain evidence="11">ECLA1</strain>
    </source>
</reference>
<evidence type="ECO:0000256" key="1">
    <source>
        <dbReference type="ARBA" id="ARBA00004530"/>
    </source>
</evidence>
<keyword evidence="5 8" id="KW-1133">Transmembrane helix</keyword>
<feature type="domain" description="Lysosome-associated membrane glycoprotein 2-like luminal" evidence="10">
    <location>
        <begin position="26"/>
        <end position="178"/>
    </location>
</feature>
<comment type="caution">
    <text evidence="11">The sequence shown here is derived from an EMBL/GenBank/DDBJ whole genome shotgun (WGS) entry which is preliminary data.</text>
</comment>
<keyword evidence="6 8" id="KW-0472">Membrane</keyword>
<evidence type="ECO:0000256" key="2">
    <source>
        <dbReference type="ARBA" id="ARBA00022692"/>
    </source>
</evidence>
<dbReference type="GO" id="GO:0005765">
    <property type="term" value="C:lysosomal membrane"/>
    <property type="evidence" value="ECO:0007669"/>
    <property type="project" value="TreeGrafter"/>
</dbReference>
<name>A0AAE0ZLJ4_9GAST</name>